<accession>A0A8D0BUD1</accession>
<reference evidence="14" key="1">
    <citation type="submission" date="2025-08" db="UniProtKB">
        <authorList>
            <consortium name="Ensembl"/>
        </authorList>
    </citation>
    <scope>IDENTIFICATION</scope>
</reference>
<dbReference type="InterPro" id="IPR007110">
    <property type="entry name" value="Ig-like_dom"/>
</dbReference>
<feature type="transmembrane region" description="Helical" evidence="12">
    <location>
        <begin position="235"/>
        <end position="253"/>
    </location>
</feature>
<dbReference type="SUPFAM" id="SSF54452">
    <property type="entry name" value="MHC antigen-recognition domain"/>
    <property type="match status" value="1"/>
</dbReference>
<evidence type="ECO:0000256" key="4">
    <source>
        <dbReference type="ARBA" id="ARBA00022729"/>
    </source>
</evidence>
<evidence type="ECO:0000256" key="7">
    <source>
        <dbReference type="ARBA" id="ARBA00023130"/>
    </source>
</evidence>
<evidence type="ECO:0000256" key="10">
    <source>
        <dbReference type="ARBA" id="ARBA00023180"/>
    </source>
</evidence>
<dbReference type="GO" id="GO:0042613">
    <property type="term" value="C:MHC class II protein complex"/>
    <property type="evidence" value="ECO:0007669"/>
    <property type="project" value="UniProtKB-KW"/>
</dbReference>
<dbReference type="CDD" id="cd05767">
    <property type="entry name" value="IgC1_MHC_II_alpha"/>
    <property type="match status" value="1"/>
</dbReference>
<dbReference type="Proteomes" id="UP000694421">
    <property type="component" value="Unplaced"/>
</dbReference>
<dbReference type="InterPro" id="IPR001003">
    <property type="entry name" value="MHC_II_a_N"/>
</dbReference>
<name>A0A8D0BUD1_SALMN</name>
<keyword evidence="4" id="KW-0732">Signal</keyword>
<reference evidence="14" key="2">
    <citation type="submission" date="2025-09" db="UniProtKB">
        <authorList>
            <consortium name="Ensembl"/>
        </authorList>
    </citation>
    <scope>IDENTIFICATION</scope>
</reference>
<dbReference type="SUPFAM" id="SSF48726">
    <property type="entry name" value="Immunoglobulin"/>
    <property type="match status" value="1"/>
</dbReference>
<evidence type="ECO:0000313" key="14">
    <source>
        <dbReference type="Ensembl" id="ENSSMRP00000013321.1"/>
    </source>
</evidence>
<evidence type="ECO:0000256" key="3">
    <source>
        <dbReference type="ARBA" id="ARBA00022692"/>
    </source>
</evidence>
<feature type="domain" description="Ig-like" evidence="13">
    <location>
        <begin position="126"/>
        <end position="219"/>
    </location>
</feature>
<keyword evidence="11" id="KW-0491">MHC II</keyword>
<dbReference type="PROSITE" id="PS00290">
    <property type="entry name" value="IG_MHC"/>
    <property type="match status" value="1"/>
</dbReference>
<dbReference type="Gene3D" id="3.10.320.10">
    <property type="entry name" value="Class II Histocompatibility Antigen, M Beta Chain, Chain B, domain 1"/>
    <property type="match status" value="1"/>
</dbReference>
<dbReference type="InterPro" id="IPR013783">
    <property type="entry name" value="Ig-like_fold"/>
</dbReference>
<comment type="similarity">
    <text evidence="2">Belongs to the MHC class II family.</text>
</comment>
<dbReference type="SMART" id="SM00920">
    <property type="entry name" value="MHC_II_alpha"/>
    <property type="match status" value="1"/>
</dbReference>
<keyword evidence="7" id="KW-1064">Adaptive immunity</keyword>
<organism evidence="14 15">
    <name type="scientific">Salvator merianae</name>
    <name type="common">Argentine black and white tegu</name>
    <name type="synonym">Tupinambis merianae</name>
    <dbReference type="NCBI Taxonomy" id="96440"/>
    <lineage>
        <taxon>Eukaryota</taxon>
        <taxon>Metazoa</taxon>
        <taxon>Chordata</taxon>
        <taxon>Craniata</taxon>
        <taxon>Vertebrata</taxon>
        <taxon>Euteleostomi</taxon>
        <taxon>Lepidosauria</taxon>
        <taxon>Squamata</taxon>
        <taxon>Bifurcata</taxon>
        <taxon>Unidentata</taxon>
        <taxon>Episquamata</taxon>
        <taxon>Laterata</taxon>
        <taxon>Teiioidea</taxon>
        <taxon>Teiidae</taxon>
        <taxon>Salvator</taxon>
    </lineage>
</organism>
<dbReference type="PANTHER" id="PTHR19944:SF86">
    <property type="entry name" value="HLA CLASS II HISTOCOMPATIBILITY ANTIGEN, DR ALPHA CHAIN"/>
    <property type="match status" value="1"/>
</dbReference>
<keyword evidence="10" id="KW-0325">Glycoprotein</keyword>
<evidence type="ECO:0000256" key="12">
    <source>
        <dbReference type="SAM" id="Phobius"/>
    </source>
</evidence>
<dbReference type="GeneTree" id="ENSGT00940000160997"/>
<dbReference type="AlphaFoldDB" id="A0A8D0BUD1"/>
<keyword evidence="3 12" id="KW-0812">Transmembrane</keyword>
<dbReference type="Ensembl" id="ENSSMRT00000015509.1">
    <property type="protein sequence ID" value="ENSSMRP00000013321.1"/>
    <property type="gene ID" value="ENSSMRG00000010347.1"/>
</dbReference>
<evidence type="ECO:0000256" key="5">
    <source>
        <dbReference type="ARBA" id="ARBA00022859"/>
    </source>
</evidence>
<evidence type="ECO:0000256" key="11">
    <source>
        <dbReference type="ARBA" id="ARBA00023182"/>
    </source>
</evidence>
<dbReference type="InterPro" id="IPR003006">
    <property type="entry name" value="Ig/MHC_CS"/>
</dbReference>
<keyword evidence="8 12" id="KW-0472">Membrane</keyword>
<evidence type="ECO:0000256" key="2">
    <source>
        <dbReference type="ARBA" id="ARBA00007394"/>
    </source>
</evidence>
<comment type="subcellular location">
    <subcellularLocation>
        <location evidence="1">Membrane</location>
        <topology evidence="1">Single-pass type I membrane protein</topology>
    </subcellularLocation>
</comment>
<keyword evidence="5" id="KW-0391">Immunity</keyword>
<dbReference type="InterPro" id="IPR014745">
    <property type="entry name" value="MHC_II_a/b_N"/>
</dbReference>
<evidence type="ECO:0000256" key="8">
    <source>
        <dbReference type="ARBA" id="ARBA00023136"/>
    </source>
</evidence>
<dbReference type="PROSITE" id="PS50835">
    <property type="entry name" value="IG_LIKE"/>
    <property type="match status" value="1"/>
</dbReference>
<evidence type="ECO:0000256" key="6">
    <source>
        <dbReference type="ARBA" id="ARBA00022989"/>
    </source>
</evidence>
<dbReference type="Pfam" id="PF07654">
    <property type="entry name" value="C1-set"/>
    <property type="match status" value="1"/>
</dbReference>
<dbReference type="PANTHER" id="PTHR19944">
    <property type="entry name" value="MHC CLASS II-RELATED"/>
    <property type="match status" value="1"/>
</dbReference>
<dbReference type="InterPro" id="IPR036179">
    <property type="entry name" value="Ig-like_dom_sf"/>
</dbReference>
<keyword evidence="6 12" id="KW-1133">Transmembrane helix</keyword>
<dbReference type="SMART" id="SM00407">
    <property type="entry name" value="IGc1"/>
    <property type="match status" value="1"/>
</dbReference>
<evidence type="ECO:0000256" key="9">
    <source>
        <dbReference type="ARBA" id="ARBA00023157"/>
    </source>
</evidence>
<dbReference type="InterPro" id="IPR011162">
    <property type="entry name" value="MHC_I/II-like_Ag-recog"/>
</dbReference>
<dbReference type="Pfam" id="PF00993">
    <property type="entry name" value="MHC_II_alpha"/>
    <property type="match status" value="1"/>
</dbReference>
<evidence type="ECO:0000259" key="13">
    <source>
        <dbReference type="PROSITE" id="PS50835"/>
    </source>
</evidence>
<keyword evidence="9" id="KW-1015">Disulfide bond</keyword>
<sequence>MTSRNVFVSLAEPGEFRAGEGRASQGAASLLPTVFRPVLALQHPWRSFPSKEESGLFMLDFEGEEILEVDWNTKQVAWRLPELKQVGGIDVQGVLSNTAIMKHNMEVLMKRSNRTQSQNGGCRIAPVAKMYLRTPLEMGDPNVLICFVDRFSPPVLNIKWLMNGQPVSEGVEETIYFPSVDNTFRKFSYLPLVPEDGDIYTCQVEHWGLDRPLENTWIAKAPTLLPETLETTVCALGLAVAILGIITGPIIFIKARRMKSDTRGRGAL</sequence>
<dbReference type="GO" id="GO:0002250">
    <property type="term" value="P:adaptive immune response"/>
    <property type="evidence" value="ECO:0007669"/>
    <property type="project" value="UniProtKB-KW"/>
</dbReference>
<dbReference type="Gene3D" id="2.60.40.10">
    <property type="entry name" value="Immunoglobulins"/>
    <property type="match status" value="1"/>
</dbReference>
<proteinExistence type="inferred from homology"/>
<dbReference type="GO" id="GO:0002504">
    <property type="term" value="P:antigen processing and presentation of peptide or polysaccharide antigen via MHC class II"/>
    <property type="evidence" value="ECO:0007669"/>
    <property type="project" value="UniProtKB-KW"/>
</dbReference>
<protein>
    <recommendedName>
        <fullName evidence="13">Ig-like domain-containing protein</fullName>
    </recommendedName>
</protein>
<evidence type="ECO:0000313" key="15">
    <source>
        <dbReference type="Proteomes" id="UP000694421"/>
    </source>
</evidence>
<dbReference type="InterPro" id="IPR050160">
    <property type="entry name" value="MHC/Immunoglobulin"/>
</dbReference>
<dbReference type="InterPro" id="IPR003597">
    <property type="entry name" value="Ig_C1-set"/>
</dbReference>
<evidence type="ECO:0000256" key="1">
    <source>
        <dbReference type="ARBA" id="ARBA00004479"/>
    </source>
</evidence>
<keyword evidence="15" id="KW-1185">Reference proteome</keyword>